<feature type="transmembrane region" description="Helical" evidence="13">
    <location>
        <begin position="25"/>
        <end position="47"/>
    </location>
</feature>
<gene>
    <name evidence="15" type="ORF">SAMN04488005_3257</name>
</gene>
<name>A0A1I6I3W0_9RHOB</name>
<dbReference type="GO" id="GO:0009055">
    <property type="term" value="F:electron transfer activity"/>
    <property type="evidence" value="ECO:0007669"/>
    <property type="project" value="InterPro"/>
</dbReference>
<sequence>MRRKRASFRANRTTDAAKHMKYSPLLIILHWVTLLLILFMVFTGLAFRFEWGDAGAIRGHQTIGQLLIVVLALRILAKLRQRTPYQNPHPFWERIAARTTHGALYLCMIAFVVTGYIAASGLDRPVLVWPAGKAFARSDTGEMILEWHYALKWVLLALVTLHVLGALKHLFWDKDDTFSHMTLRSRKDETQCTK</sequence>
<comment type="similarity">
    <text evidence="12">Belongs to the cytochrome b561 family.</text>
</comment>
<dbReference type="OrthoDB" id="1247465at2"/>
<protein>
    <submittedName>
        <fullName evidence="15">Cytochrome b561</fullName>
    </submittedName>
</protein>
<evidence type="ECO:0000256" key="7">
    <source>
        <dbReference type="ARBA" id="ARBA00022723"/>
    </source>
</evidence>
<evidence type="ECO:0000256" key="4">
    <source>
        <dbReference type="ARBA" id="ARBA00022475"/>
    </source>
</evidence>
<keyword evidence="7" id="KW-0479">Metal-binding</keyword>
<keyword evidence="6 13" id="KW-0812">Transmembrane</keyword>
<keyword evidence="11 13" id="KW-0472">Membrane</keyword>
<dbReference type="AlphaFoldDB" id="A0A1I6I3W0"/>
<keyword evidence="10" id="KW-0408">Iron</keyword>
<dbReference type="EMBL" id="FOYP01000004">
    <property type="protein sequence ID" value="SFR61328.1"/>
    <property type="molecule type" value="Genomic_DNA"/>
</dbReference>
<feature type="transmembrane region" description="Helical" evidence="13">
    <location>
        <begin position="103"/>
        <end position="122"/>
    </location>
</feature>
<keyword evidence="8" id="KW-0249">Electron transport</keyword>
<dbReference type="STRING" id="390270.SAMN04488005_3257"/>
<dbReference type="PANTHER" id="PTHR30529:SF1">
    <property type="entry name" value="CYTOCHROME B561 HOMOLOG 2"/>
    <property type="match status" value="1"/>
</dbReference>
<evidence type="ECO:0000256" key="3">
    <source>
        <dbReference type="ARBA" id="ARBA00022448"/>
    </source>
</evidence>
<evidence type="ECO:0000256" key="8">
    <source>
        <dbReference type="ARBA" id="ARBA00022982"/>
    </source>
</evidence>
<dbReference type="InterPro" id="IPR052168">
    <property type="entry name" value="Cytochrome_b561_oxidase"/>
</dbReference>
<feature type="domain" description="Cytochrome b561 bacterial/Ni-hydrogenase" evidence="14">
    <location>
        <begin position="22"/>
        <end position="182"/>
    </location>
</feature>
<comment type="cofactor">
    <cofactor evidence="1">
        <name>heme b</name>
        <dbReference type="ChEBI" id="CHEBI:60344"/>
    </cofactor>
</comment>
<dbReference type="InterPro" id="IPR016174">
    <property type="entry name" value="Di-haem_cyt_TM"/>
</dbReference>
<evidence type="ECO:0000256" key="1">
    <source>
        <dbReference type="ARBA" id="ARBA00001970"/>
    </source>
</evidence>
<evidence type="ECO:0000256" key="2">
    <source>
        <dbReference type="ARBA" id="ARBA00004651"/>
    </source>
</evidence>
<feature type="transmembrane region" description="Helical" evidence="13">
    <location>
        <begin position="150"/>
        <end position="171"/>
    </location>
</feature>
<dbReference type="Gene3D" id="1.20.950.20">
    <property type="entry name" value="Transmembrane di-heme cytochromes, Chain C"/>
    <property type="match status" value="2"/>
</dbReference>
<dbReference type="Pfam" id="PF01292">
    <property type="entry name" value="Ni_hydr_CYTB"/>
    <property type="match status" value="1"/>
</dbReference>
<evidence type="ECO:0000256" key="13">
    <source>
        <dbReference type="SAM" id="Phobius"/>
    </source>
</evidence>
<proteinExistence type="inferred from homology"/>
<evidence type="ECO:0000259" key="14">
    <source>
        <dbReference type="Pfam" id="PF01292"/>
    </source>
</evidence>
<dbReference type="GO" id="GO:0005886">
    <property type="term" value="C:plasma membrane"/>
    <property type="evidence" value="ECO:0007669"/>
    <property type="project" value="UniProtKB-SubCell"/>
</dbReference>
<evidence type="ECO:0000256" key="11">
    <source>
        <dbReference type="ARBA" id="ARBA00023136"/>
    </source>
</evidence>
<dbReference type="GO" id="GO:0046872">
    <property type="term" value="F:metal ion binding"/>
    <property type="evidence" value="ECO:0007669"/>
    <property type="project" value="UniProtKB-KW"/>
</dbReference>
<evidence type="ECO:0000256" key="6">
    <source>
        <dbReference type="ARBA" id="ARBA00022692"/>
    </source>
</evidence>
<dbReference type="InterPro" id="IPR011577">
    <property type="entry name" value="Cyt_b561_bac/Ni-Hgenase"/>
</dbReference>
<dbReference type="PANTHER" id="PTHR30529">
    <property type="entry name" value="CYTOCHROME B561"/>
    <property type="match status" value="1"/>
</dbReference>
<dbReference type="SUPFAM" id="SSF81342">
    <property type="entry name" value="Transmembrane di-heme cytochromes"/>
    <property type="match status" value="1"/>
</dbReference>
<feature type="transmembrane region" description="Helical" evidence="13">
    <location>
        <begin position="59"/>
        <end position="77"/>
    </location>
</feature>
<keyword evidence="9 13" id="KW-1133">Transmembrane helix</keyword>
<keyword evidence="4" id="KW-1003">Cell membrane</keyword>
<accession>A0A1I6I3W0</accession>
<organism evidence="15 16">
    <name type="scientific">Yoonia tamlensis</name>
    <dbReference type="NCBI Taxonomy" id="390270"/>
    <lineage>
        <taxon>Bacteria</taxon>
        <taxon>Pseudomonadati</taxon>
        <taxon>Pseudomonadota</taxon>
        <taxon>Alphaproteobacteria</taxon>
        <taxon>Rhodobacterales</taxon>
        <taxon>Paracoccaceae</taxon>
        <taxon>Yoonia</taxon>
    </lineage>
</organism>
<reference evidence="16" key="1">
    <citation type="submission" date="2016-10" db="EMBL/GenBank/DDBJ databases">
        <authorList>
            <person name="Varghese N."/>
            <person name="Submissions S."/>
        </authorList>
    </citation>
    <scope>NUCLEOTIDE SEQUENCE [LARGE SCALE GENOMIC DNA]</scope>
    <source>
        <strain evidence="16">DSM 26879</strain>
    </source>
</reference>
<dbReference type="Proteomes" id="UP000199478">
    <property type="component" value="Unassembled WGS sequence"/>
</dbReference>
<evidence type="ECO:0000256" key="12">
    <source>
        <dbReference type="ARBA" id="ARBA00037975"/>
    </source>
</evidence>
<keyword evidence="3" id="KW-0813">Transport</keyword>
<keyword evidence="5" id="KW-0349">Heme</keyword>
<dbReference type="GO" id="GO:0020037">
    <property type="term" value="F:heme binding"/>
    <property type="evidence" value="ECO:0007669"/>
    <property type="project" value="TreeGrafter"/>
</dbReference>
<evidence type="ECO:0000313" key="16">
    <source>
        <dbReference type="Proteomes" id="UP000199478"/>
    </source>
</evidence>
<evidence type="ECO:0000313" key="15">
    <source>
        <dbReference type="EMBL" id="SFR61328.1"/>
    </source>
</evidence>
<dbReference type="GO" id="GO:0022904">
    <property type="term" value="P:respiratory electron transport chain"/>
    <property type="evidence" value="ECO:0007669"/>
    <property type="project" value="InterPro"/>
</dbReference>
<evidence type="ECO:0000256" key="5">
    <source>
        <dbReference type="ARBA" id="ARBA00022617"/>
    </source>
</evidence>
<comment type="subcellular location">
    <subcellularLocation>
        <location evidence="2">Cell membrane</location>
        <topology evidence="2">Multi-pass membrane protein</topology>
    </subcellularLocation>
</comment>
<evidence type="ECO:0000256" key="10">
    <source>
        <dbReference type="ARBA" id="ARBA00023004"/>
    </source>
</evidence>
<keyword evidence="16" id="KW-1185">Reference proteome</keyword>
<evidence type="ECO:0000256" key="9">
    <source>
        <dbReference type="ARBA" id="ARBA00022989"/>
    </source>
</evidence>